<accession>A0A0E9PD74</accession>
<reference evidence="1" key="1">
    <citation type="submission" date="2014-11" db="EMBL/GenBank/DDBJ databases">
        <authorList>
            <person name="Amaro Gonzalez C."/>
        </authorList>
    </citation>
    <scope>NUCLEOTIDE SEQUENCE</scope>
</reference>
<protein>
    <submittedName>
        <fullName evidence="1">Uncharacterized protein</fullName>
    </submittedName>
</protein>
<reference evidence="1" key="2">
    <citation type="journal article" date="2015" name="Fish Shellfish Immunol.">
        <title>Early steps in the European eel (Anguilla anguilla)-Vibrio vulnificus interaction in the gills: Role of the RtxA13 toxin.</title>
        <authorList>
            <person name="Callol A."/>
            <person name="Pajuelo D."/>
            <person name="Ebbesson L."/>
            <person name="Teles M."/>
            <person name="MacKenzie S."/>
            <person name="Amaro C."/>
        </authorList>
    </citation>
    <scope>NUCLEOTIDE SEQUENCE</scope>
</reference>
<sequence length="30" mass="3422">MPPCCTNWSRLRSRDLKSGRPLTACDTVTR</sequence>
<organism evidence="1">
    <name type="scientific">Anguilla anguilla</name>
    <name type="common">European freshwater eel</name>
    <name type="synonym">Muraena anguilla</name>
    <dbReference type="NCBI Taxonomy" id="7936"/>
    <lineage>
        <taxon>Eukaryota</taxon>
        <taxon>Metazoa</taxon>
        <taxon>Chordata</taxon>
        <taxon>Craniata</taxon>
        <taxon>Vertebrata</taxon>
        <taxon>Euteleostomi</taxon>
        <taxon>Actinopterygii</taxon>
        <taxon>Neopterygii</taxon>
        <taxon>Teleostei</taxon>
        <taxon>Anguilliformes</taxon>
        <taxon>Anguillidae</taxon>
        <taxon>Anguilla</taxon>
    </lineage>
</organism>
<proteinExistence type="predicted"/>
<name>A0A0E9PD74_ANGAN</name>
<dbReference type="EMBL" id="GBXM01106567">
    <property type="protein sequence ID" value="JAH02010.1"/>
    <property type="molecule type" value="Transcribed_RNA"/>
</dbReference>
<evidence type="ECO:0000313" key="1">
    <source>
        <dbReference type="EMBL" id="JAH02010.1"/>
    </source>
</evidence>
<dbReference type="AlphaFoldDB" id="A0A0E9PD74"/>